<dbReference type="InterPro" id="IPR045274">
    <property type="entry name" value="WAK-like"/>
</dbReference>
<protein>
    <submittedName>
        <fullName evidence="24">Uncharacterized protein</fullName>
    </submittedName>
</protein>
<evidence type="ECO:0000256" key="6">
    <source>
        <dbReference type="ARBA" id="ARBA00022692"/>
    </source>
</evidence>
<keyword evidence="6 20" id="KW-0812">Transmembrane</keyword>
<keyword evidence="14" id="KW-1015">Disulfide bond</keyword>
<dbReference type="InterPro" id="IPR000152">
    <property type="entry name" value="EGF-type_Asp/Asn_hydroxyl_site"/>
</dbReference>
<evidence type="ECO:0000256" key="15">
    <source>
        <dbReference type="ARBA" id="ARBA00023180"/>
    </source>
</evidence>
<evidence type="ECO:0000256" key="9">
    <source>
        <dbReference type="ARBA" id="ARBA00022741"/>
    </source>
</evidence>
<evidence type="ECO:0000256" key="13">
    <source>
        <dbReference type="ARBA" id="ARBA00023136"/>
    </source>
</evidence>
<comment type="catalytic activity">
    <reaction evidence="16">
        <text>L-seryl-[protein] + ATP = O-phospho-L-seryl-[protein] + ADP + H(+)</text>
        <dbReference type="Rhea" id="RHEA:17989"/>
        <dbReference type="Rhea" id="RHEA-COMP:9863"/>
        <dbReference type="Rhea" id="RHEA-COMP:11604"/>
        <dbReference type="ChEBI" id="CHEBI:15378"/>
        <dbReference type="ChEBI" id="CHEBI:29999"/>
        <dbReference type="ChEBI" id="CHEBI:30616"/>
        <dbReference type="ChEBI" id="CHEBI:83421"/>
        <dbReference type="ChEBI" id="CHEBI:456216"/>
    </reaction>
</comment>
<dbReference type="GO" id="GO:0004674">
    <property type="term" value="F:protein serine/threonine kinase activity"/>
    <property type="evidence" value="ECO:0007669"/>
    <property type="project" value="UniProtKB-KW"/>
</dbReference>
<dbReference type="PANTHER" id="PTHR27005:SF521">
    <property type="entry name" value="WALL-ASSOCIATED RECEPTOR KINASE-LIKE 6"/>
    <property type="match status" value="1"/>
</dbReference>
<dbReference type="CDD" id="cd14066">
    <property type="entry name" value="STKc_IRAK"/>
    <property type="match status" value="1"/>
</dbReference>
<sequence>MIIMEGTNLIALLSTCLLLTSSDDVQASVSAPATMLTAGNTTKPGCQRRCGNLTIPYPFGIDKACAMGDEYVINCYEEENRVFTPQFLDSTSQVLEISETQLTVAAGGPLAESCTSAKQGNTWGHLDLSGKPYALSSVGNKFMVIGCHHYGLIEAMTGAGRQVFSCVALCTKNEDLLDRTCAGVGCCQVALPKGLQSFNASLDLINYNTSISSGSCSYAFIVKRLSFEFRGAADLQGSGTVDRLNNMPVALDWFVANNSCRYASRNSSSFGCKKNTICVDVNKALNVVGYRCKCLHGYEGNPYLSPGCTDINECARHPCAGICQNTPGSFKCHCPSGYHGDGRKDGSGCRERSLRTVFILGLCVGLGCIIFVIGGYWAYLTAIKRKEIKKRANNFKRNGGLLLQQQMSSEENMTEKIRLFTANELEKATDQFNEDRVLGRGGQGTVYKGMLSDGNLVAVKKHKMGSHSQSAEFINEIAILSEINHRNIVKLLGCCLETDVPLLVYELILNGTLSKYIHDPQEEFPITWEMRLQIALDVAGALTYLHSSSSKPIFHKDIKTSNILLDAKYRAKLSDFGTSRFIELDQTHITTRVQGTFGYLDPEYFRSNQYTEKSDVYSFGVVLVELLTGKKAVVQSESDNGRSLASWFLSSMENSELFNILATRVVNEAKKETILTIAKLAKQSLKMDGKQRPTMKQVSLVLEAISHNQDAPISFFKSTSGTSEKTLWDGIDDVDVDWSLDDSTRFLSLDDGER</sequence>
<feature type="transmembrane region" description="Helical" evidence="20">
    <location>
        <begin position="357"/>
        <end position="380"/>
    </location>
</feature>
<evidence type="ECO:0000256" key="7">
    <source>
        <dbReference type="ARBA" id="ARBA00022729"/>
    </source>
</evidence>
<dbReference type="InterPro" id="IPR001881">
    <property type="entry name" value="EGF-like_Ca-bd_dom"/>
</dbReference>
<dbReference type="Pfam" id="PF13947">
    <property type="entry name" value="GUB_WAK_bind"/>
    <property type="match status" value="1"/>
</dbReference>
<keyword evidence="12 20" id="KW-1133">Transmembrane helix</keyword>
<dbReference type="InterPro" id="IPR011009">
    <property type="entry name" value="Kinase-like_dom_sf"/>
</dbReference>
<evidence type="ECO:0000256" key="4">
    <source>
        <dbReference type="ARBA" id="ARBA00022553"/>
    </source>
</evidence>
<keyword evidence="8" id="KW-0677">Repeat</keyword>
<dbReference type="InterPro" id="IPR000719">
    <property type="entry name" value="Prot_kinase_dom"/>
</dbReference>
<dbReference type="PANTHER" id="PTHR27005">
    <property type="entry name" value="WALL-ASSOCIATED RECEPTOR KINASE-LIKE 21"/>
    <property type="match status" value="1"/>
</dbReference>
<organism evidence="24 25">
    <name type="scientific">Saponaria officinalis</name>
    <name type="common">Common soapwort</name>
    <name type="synonym">Lychnis saponaria</name>
    <dbReference type="NCBI Taxonomy" id="3572"/>
    <lineage>
        <taxon>Eukaryota</taxon>
        <taxon>Viridiplantae</taxon>
        <taxon>Streptophyta</taxon>
        <taxon>Embryophyta</taxon>
        <taxon>Tracheophyta</taxon>
        <taxon>Spermatophyta</taxon>
        <taxon>Magnoliopsida</taxon>
        <taxon>eudicotyledons</taxon>
        <taxon>Gunneridae</taxon>
        <taxon>Pentapetalae</taxon>
        <taxon>Caryophyllales</taxon>
        <taxon>Caryophyllaceae</taxon>
        <taxon>Caryophylleae</taxon>
        <taxon>Saponaria</taxon>
    </lineage>
</organism>
<keyword evidence="13 20" id="KW-0472">Membrane</keyword>
<keyword evidence="2" id="KW-0723">Serine/threonine-protein kinase</keyword>
<gene>
    <name evidence="24" type="ORF">RND81_09G246600</name>
</gene>
<keyword evidence="7 21" id="KW-0732">Signal</keyword>
<evidence type="ECO:0000256" key="20">
    <source>
        <dbReference type="SAM" id="Phobius"/>
    </source>
</evidence>
<name>A0AAW1IQ36_SAPOF</name>
<dbReference type="Gene3D" id="2.10.25.10">
    <property type="entry name" value="Laminin"/>
    <property type="match status" value="2"/>
</dbReference>
<dbReference type="Gene3D" id="1.10.510.10">
    <property type="entry name" value="Transferase(Phosphotransferase) domain 1"/>
    <property type="match status" value="1"/>
</dbReference>
<dbReference type="SMART" id="SM00179">
    <property type="entry name" value="EGF_CA"/>
    <property type="match status" value="1"/>
</dbReference>
<evidence type="ECO:0000256" key="11">
    <source>
        <dbReference type="ARBA" id="ARBA00022840"/>
    </source>
</evidence>
<evidence type="ECO:0000256" key="19">
    <source>
        <dbReference type="PROSITE-ProRule" id="PRU00076"/>
    </source>
</evidence>
<evidence type="ECO:0000256" key="2">
    <source>
        <dbReference type="ARBA" id="ARBA00022527"/>
    </source>
</evidence>
<dbReference type="InterPro" id="IPR025287">
    <property type="entry name" value="WAK_GUB"/>
</dbReference>
<evidence type="ECO:0000256" key="18">
    <source>
        <dbReference type="ARBA" id="ARBA00058961"/>
    </source>
</evidence>
<evidence type="ECO:0000256" key="17">
    <source>
        <dbReference type="ARBA" id="ARBA00047951"/>
    </source>
</evidence>
<evidence type="ECO:0000256" key="21">
    <source>
        <dbReference type="SAM" id="SignalP"/>
    </source>
</evidence>
<keyword evidence="25" id="KW-1185">Reference proteome</keyword>
<keyword evidence="3 19" id="KW-0245">EGF-like domain</keyword>
<dbReference type="CDD" id="cd00054">
    <property type="entry name" value="EGF_CA"/>
    <property type="match status" value="1"/>
</dbReference>
<comment type="caution">
    <text evidence="24">The sequence shown here is derived from an EMBL/GenBank/DDBJ whole genome shotgun (WGS) entry which is preliminary data.</text>
</comment>
<evidence type="ECO:0000256" key="14">
    <source>
        <dbReference type="ARBA" id="ARBA00023157"/>
    </source>
</evidence>
<dbReference type="InterPro" id="IPR000742">
    <property type="entry name" value="EGF"/>
</dbReference>
<dbReference type="AlphaFoldDB" id="A0AAW1IQ36"/>
<dbReference type="SMART" id="SM00181">
    <property type="entry name" value="EGF"/>
    <property type="match status" value="2"/>
</dbReference>
<comment type="function">
    <text evidence="18">Serine/threonine-protein kinase that may function as a signaling receptor of extracellular matrix component. Binding to pectin may have significance in the control of cell expansion, morphogenesis and development.</text>
</comment>
<dbReference type="Gene3D" id="3.30.200.20">
    <property type="entry name" value="Phosphorylase Kinase, domain 1"/>
    <property type="match status" value="1"/>
</dbReference>
<dbReference type="InterPro" id="IPR049883">
    <property type="entry name" value="NOTCH1_EGF-like"/>
</dbReference>
<proteinExistence type="predicted"/>
<dbReference type="Pfam" id="PF07645">
    <property type="entry name" value="EGF_CA"/>
    <property type="match status" value="1"/>
</dbReference>
<evidence type="ECO:0000256" key="5">
    <source>
        <dbReference type="ARBA" id="ARBA00022679"/>
    </source>
</evidence>
<feature type="domain" description="EGF-like" evidence="23">
    <location>
        <begin position="310"/>
        <end position="341"/>
    </location>
</feature>
<dbReference type="PROSITE" id="PS00010">
    <property type="entry name" value="ASX_HYDROXYL"/>
    <property type="match status" value="1"/>
</dbReference>
<dbReference type="InterPro" id="IPR018097">
    <property type="entry name" value="EGF_Ca-bd_CS"/>
</dbReference>
<keyword evidence="11" id="KW-0067">ATP-binding</keyword>
<dbReference type="GO" id="GO:0005509">
    <property type="term" value="F:calcium ion binding"/>
    <property type="evidence" value="ECO:0007669"/>
    <property type="project" value="InterPro"/>
</dbReference>
<dbReference type="GO" id="GO:0005524">
    <property type="term" value="F:ATP binding"/>
    <property type="evidence" value="ECO:0007669"/>
    <property type="project" value="UniProtKB-KW"/>
</dbReference>
<evidence type="ECO:0000259" key="23">
    <source>
        <dbReference type="PROSITE" id="PS50026"/>
    </source>
</evidence>
<dbReference type="FunFam" id="2.10.25.10:FF:000038">
    <property type="entry name" value="Fibrillin 2"/>
    <property type="match status" value="1"/>
</dbReference>
<evidence type="ECO:0000256" key="12">
    <source>
        <dbReference type="ARBA" id="ARBA00022989"/>
    </source>
</evidence>
<dbReference type="Proteomes" id="UP001443914">
    <property type="component" value="Unassembled WGS sequence"/>
</dbReference>
<evidence type="ECO:0000313" key="24">
    <source>
        <dbReference type="EMBL" id="KAK9692184.1"/>
    </source>
</evidence>
<dbReference type="Pfam" id="PF07714">
    <property type="entry name" value="PK_Tyr_Ser-Thr"/>
    <property type="match status" value="1"/>
</dbReference>
<keyword evidence="5" id="KW-0808">Transferase</keyword>
<feature type="domain" description="Protein kinase" evidence="22">
    <location>
        <begin position="432"/>
        <end position="716"/>
    </location>
</feature>
<evidence type="ECO:0000256" key="1">
    <source>
        <dbReference type="ARBA" id="ARBA00004479"/>
    </source>
</evidence>
<dbReference type="GO" id="GO:0030247">
    <property type="term" value="F:polysaccharide binding"/>
    <property type="evidence" value="ECO:0007669"/>
    <property type="project" value="InterPro"/>
</dbReference>
<keyword evidence="15" id="KW-0325">Glycoprotein</keyword>
<comment type="subcellular location">
    <subcellularLocation>
        <location evidence="1">Membrane</location>
        <topology evidence="1">Single-pass type I membrane protein</topology>
    </subcellularLocation>
</comment>
<evidence type="ECO:0000256" key="3">
    <source>
        <dbReference type="ARBA" id="ARBA00022536"/>
    </source>
</evidence>
<evidence type="ECO:0000256" key="16">
    <source>
        <dbReference type="ARBA" id="ARBA00047558"/>
    </source>
</evidence>
<dbReference type="GO" id="GO:0007166">
    <property type="term" value="P:cell surface receptor signaling pathway"/>
    <property type="evidence" value="ECO:0007669"/>
    <property type="project" value="InterPro"/>
</dbReference>
<keyword evidence="9" id="KW-0547">Nucleotide-binding</keyword>
<dbReference type="EMBL" id="JBDFQZ010000009">
    <property type="protein sequence ID" value="KAK9692184.1"/>
    <property type="molecule type" value="Genomic_DNA"/>
</dbReference>
<dbReference type="GO" id="GO:0005886">
    <property type="term" value="C:plasma membrane"/>
    <property type="evidence" value="ECO:0007669"/>
    <property type="project" value="TreeGrafter"/>
</dbReference>
<dbReference type="FunFam" id="3.30.200.20:FF:000043">
    <property type="entry name" value="Wall-associated receptor kinase 2"/>
    <property type="match status" value="1"/>
</dbReference>
<evidence type="ECO:0000256" key="10">
    <source>
        <dbReference type="ARBA" id="ARBA00022777"/>
    </source>
</evidence>
<feature type="signal peptide" evidence="21">
    <location>
        <begin position="1"/>
        <end position="27"/>
    </location>
</feature>
<keyword evidence="10" id="KW-0418">Kinase</keyword>
<dbReference type="FunFam" id="1.10.510.10:FF:000084">
    <property type="entry name" value="Wall-associated receptor kinase 2"/>
    <property type="match status" value="1"/>
</dbReference>
<dbReference type="SUPFAM" id="SSF56112">
    <property type="entry name" value="Protein kinase-like (PK-like)"/>
    <property type="match status" value="1"/>
</dbReference>
<dbReference type="PROSITE" id="PS50011">
    <property type="entry name" value="PROTEIN_KINASE_DOM"/>
    <property type="match status" value="1"/>
</dbReference>
<reference evidence="24" key="1">
    <citation type="submission" date="2024-03" db="EMBL/GenBank/DDBJ databases">
        <title>WGS assembly of Saponaria officinalis var. Norfolk2.</title>
        <authorList>
            <person name="Jenkins J."/>
            <person name="Shu S."/>
            <person name="Grimwood J."/>
            <person name="Barry K."/>
            <person name="Goodstein D."/>
            <person name="Schmutz J."/>
            <person name="Leebens-Mack J."/>
            <person name="Osbourn A."/>
        </authorList>
    </citation>
    <scope>NUCLEOTIDE SEQUENCE [LARGE SCALE GENOMIC DNA]</scope>
    <source>
        <strain evidence="24">JIC</strain>
    </source>
</reference>
<feature type="chain" id="PRO_5044013434" evidence="21">
    <location>
        <begin position="28"/>
        <end position="754"/>
    </location>
</feature>
<dbReference type="PROSITE" id="PS00108">
    <property type="entry name" value="PROTEIN_KINASE_ST"/>
    <property type="match status" value="1"/>
</dbReference>
<comment type="catalytic activity">
    <reaction evidence="17">
        <text>L-threonyl-[protein] + ATP = O-phospho-L-threonyl-[protein] + ADP + H(+)</text>
        <dbReference type="Rhea" id="RHEA:46608"/>
        <dbReference type="Rhea" id="RHEA-COMP:11060"/>
        <dbReference type="Rhea" id="RHEA-COMP:11605"/>
        <dbReference type="ChEBI" id="CHEBI:15378"/>
        <dbReference type="ChEBI" id="CHEBI:30013"/>
        <dbReference type="ChEBI" id="CHEBI:30616"/>
        <dbReference type="ChEBI" id="CHEBI:61977"/>
        <dbReference type="ChEBI" id="CHEBI:456216"/>
    </reaction>
</comment>
<dbReference type="InterPro" id="IPR008271">
    <property type="entry name" value="Ser/Thr_kinase_AS"/>
</dbReference>
<evidence type="ECO:0000313" key="25">
    <source>
        <dbReference type="Proteomes" id="UP001443914"/>
    </source>
</evidence>
<accession>A0AAW1IQ36</accession>
<dbReference type="PROSITE" id="PS50026">
    <property type="entry name" value="EGF_3"/>
    <property type="match status" value="1"/>
</dbReference>
<evidence type="ECO:0000259" key="22">
    <source>
        <dbReference type="PROSITE" id="PS50011"/>
    </source>
</evidence>
<dbReference type="PROSITE" id="PS01187">
    <property type="entry name" value="EGF_CA"/>
    <property type="match status" value="1"/>
</dbReference>
<dbReference type="InterPro" id="IPR001245">
    <property type="entry name" value="Ser-Thr/Tyr_kinase_cat_dom"/>
</dbReference>
<evidence type="ECO:0000256" key="8">
    <source>
        <dbReference type="ARBA" id="ARBA00022737"/>
    </source>
</evidence>
<keyword evidence="4" id="KW-0597">Phosphoprotein</keyword>
<dbReference type="SMART" id="SM00220">
    <property type="entry name" value="S_TKc"/>
    <property type="match status" value="1"/>
</dbReference>
<dbReference type="SUPFAM" id="SSF57196">
    <property type="entry name" value="EGF/Laminin"/>
    <property type="match status" value="1"/>
</dbReference>
<comment type="caution">
    <text evidence="19">Lacks conserved residue(s) required for the propagation of feature annotation.</text>
</comment>